<dbReference type="InterPro" id="IPR023610">
    <property type="entry name" value="PInositol-4/5-P-5/4-kinase"/>
</dbReference>
<reference evidence="3" key="1">
    <citation type="submission" date="2021-06" db="EMBL/GenBank/DDBJ databases">
        <authorList>
            <person name="Kallberg Y."/>
            <person name="Tangrot J."/>
            <person name="Rosling A."/>
        </authorList>
    </citation>
    <scope>NUCLEOTIDE SEQUENCE</scope>
    <source>
        <strain evidence="3">IN212</strain>
    </source>
</reference>
<dbReference type="Gene3D" id="3.30.810.10">
    <property type="entry name" value="2-Layer Sandwich"/>
    <property type="match status" value="1"/>
</dbReference>
<organism evidence="3 4">
    <name type="scientific">Racocetra fulgida</name>
    <dbReference type="NCBI Taxonomy" id="60492"/>
    <lineage>
        <taxon>Eukaryota</taxon>
        <taxon>Fungi</taxon>
        <taxon>Fungi incertae sedis</taxon>
        <taxon>Mucoromycota</taxon>
        <taxon>Glomeromycotina</taxon>
        <taxon>Glomeromycetes</taxon>
        <taxon>Diversisporales</taxon>
        <taxon>Gigasporaceae</taxon>
        <taxon>Racocetra</taxon>
    </lineage>
</organism>
<name>A0A9N9JRG9_9GLOM</name>
<evidence type="ECO:0000313" key="4">
    <source>
        <dbReference type="Proteomes" id="UP000789396"/>
    </source>
</evidence>
<evidence type="ECO:0000256" key="1">
    <source>
        <dbReference type="SAM" id="MobiDB-lite"/>
    </source>
</evidence>
<dbReference type="SUPFAM" id="SSF56104">
    <property type="entry name" value="SAICAR synthase-like"/>
    <property type="match status" value="1"/>
</dbReference>
<gene>
    <name evidence="3" type="ORF">RFULGI_LOCUS16691</name>
</gene>
<dbReference type="PANTHER" id="PTHR23086">
    <property type="entry name" value="PHOSPHATIDYLINOSITOL-4-PHOSPHATE 5-KINASE"/>
    <property type="match status" value="1"/>
</dbReference>
<comment type="caution">
    <text evidence="3">The sequence shown here is derived from an EMBL/GenBank/DDBJ whole genome shotgun (WGS) entry which is preliminary data.</text>
</comment>
<dbReference type="InterPro" id="IPR002498">
    <property type="entry name" value="PInositol-4-P-4/5-kinase_core"/>
</dbReference>
<dbReference type="Proteomes" id="UP000789396">
    <property type="component" value="Unassembled WGS sequence"/>
</dbReference>
<evidence type="ECO:0000313" key="3">
    <source>
        <dbReference type="EMBL" id="CAG8790448.1"/>
    </source>
</evidence>
<feature type="non-terminal residue" evidence="3">
    <location>
        <position position="1"/>
    </location>
</feature>
<dbReference type="EMBL" id="CAJVPZ010060703">
    <property type="protein sequence ID" value="CAG8790448.1"/>
    <property type="molecule type" value="Genomic_DNA"/>
</dbReference>
<dbReference type="Pfam" id="PF01504">
    <property type="entry name" value="PIP5K"/>
    <property type="match status" value="1"/>
</dbReference>
<proteinExistence type="predicted"/>
<dbReference type="InterPro" id="IPR027483">
    <property type="entry name" value="PInositol-4-P-4/5-kinase_C_sf"/>
</dbReference>
<keyword evidence="4" id="KW-1185">Reference proteome</keyword>
<dbReference type="GO" id="GO:0005886">
    <property type="term" value="C:plasma membrane"/>
    <property type="evidence" value="ECO:0007669"/>
    <property type="project" value="TreeGrafter"/>
</dbReference>
<dbReference type="GO" id="GO:0046854">
    <property type="term" value="P:phosphatidylinositol phosphate biosynthetic process"/>
    <property type="evidence" value="ECO:0007669"/>
    <property type="project" value="TreeGrafter"/>
</dbReference>
<dbReference type="AlphaFoldDB" id="A0A9N9JRG9"/>
<dbReference type="OrthoDB" id="20783at2759"/>
<evidence type="ECO:0000259" key="2">
    <source>
        <dbReference type="Pfam" id="PF01504"/>
    </source>
</evidence>
<feature type="domain" description="PIPK" evidence="2">
    <location>
        <begin position="3"/>
        <end position="64"/>
    </location>
</feature>
<sequence length="90" mass="10317">NCIFYADDGGFAGTDEHNRPTNYIYYLGVIDILTPYNAVKKFEHAFKSVNHDKWYGKRFLDFMVKSIKHSDNDNETGNDQAMAEKSTSIS</sequence>
<dbReference type="GO" id="GO:0016308">
    <property type="term" value="F:1-phosphatidylinositol-4-phosphate 5-kinase activity"/>
    <property type="evidence" value="ECO:0007669"/>
    <property type="project" value="TreeGrafter"/>
</dbReference>
<dbReference type="PANTHER" id="PTHR23086:SF8">
    <property type="entry name" value="PHOSPHATIDYLINOSITOL 5-PHOSPHATE 4-KINASE, ISOFORM A"/>
    <property type="match status" value="1"/>
</dbReference>
<feature type="compositionally biased region" description="Polar residues" evidence="1">
    <location>
        <begin position="75"/>
        <end position="90"/>
    </location>
</feature>
<feature type="region of interest" description="Disordered" evidence="1">
    <location>
        <begin position="69"/>
        <end position="90"/>
    </location>
</feature>
<accession>A0A9N9JRG9</accession>
<protein>
    <submittedName>
        <fullName evidence="3">12647_t:CDS:1</fullName>
    </submittedName>
</protein>